<accession>A0AAQ3MT28</accession>
<name>A0AAQ3MT28_VIGMU</name>
<keyword evidence="2" id="KW-1185">Reference proteome</keyword>
<proteinExistence type="predicted"/>
<dbReference type="EMBL" id="CP144692">
    <property type="protein sequence ID" value="WVY96458.1"/>
    <property type="molecule type" value="Genomic_DNA"/>
</dbReference>
<evidence type="ECO:0000313" key="1">
    <source>
        <dbReference type="EMBL" id="WVY96458.1"/>
    </source>
</evidence>
<protein>
    <submittedName>
        <fullName evidence="1">Uncharacterized protein</fullName>
    </submittedName>
</protein>
<organism evidence="1 2">
    <name type="scientific">Vigna mungo</name>
    <name type="common">Black gram</name>
    <name type="synonym">Phaseolus mungo</name>
    <dbReference type="NCBI Taxonomy" id="3915"/>
    <lineage>
        <taxon>Eukaryota</taxon>
        <taxon>Viridiplantae</taxon>
        <taxon>Streptophyta</taxon>
        <taxon>Embryophyta</taxon>
        <taxon>Tracheophyta</taxon>
        <taxon>Spermatophyta</taxon>
        <taxon>Magnoliopsida</taxon>
        <taxon>eudicotyledons</taxon>
        <taxon>Gunneridae</taxon>
        <taxon>Pentapetalae</taxon>
        <taxon>rosids</taxon>
        <taxon>fabids</taxon>
        <taxon>Fabales</taxon>
        <taxon>Fabaceae</taxon>
        <taxon>Papilionoideae</taxon>
        <taxon>50 kb inversion clade</taxon>
        <taxon>NPAAA clade</taxon>
        <taxon>indigoferoid/millettioid clade</taxon>
        <taxon>Phaseoleae</taxon>
        <taxon>Vigna</taxon>
    </lineage>
</organism>
<sequence length="138" mass="17141">MYYKSLSEIDIILNEHKLYPWFFNRPLSTIQCIFLFRKTHTFHFVAPFFKCYLLLKMIQTLRSYLTSFSKPHPLHRFLLAEHHHKSFHAHRRRRLRRHRHLLFPKSPKSSHPHFLYFHQHHLNLHLLHLHYCFCCFAL</sequence>
<reference evidence="1 2" key="1">
    <citation type="journal article" date="2023" name="Life. Sci Alliance">
        <title>Evolutionary insights into 3D genome organization and epigenetic landscape of Vigna mungo.</title>
        <authorList>
            <person name="Junaid A."/>
            <person name="Singh B."/>
            <person name="Bhatia S."/>
        </authorList>
    </citation>
    <scope>NUCLEOTIDE SEQUENCE [LARGE SCALE GENOMIC DNA]</scope>
    <source>
        <strain evidence="1">Urdbean</strain>
    </source>
</reference>
<dbReference type="Proteomes" id="UP001374535">
    <property type="component" value="Chromosome 9"/>
</dbReference>
<gene>
    <name evidence="1" type="ORF">V8G54_028609</name>
</gene>
<evidence type="ECO:0000313" key="2">
    <source>
        <dbReference type="Proteomes" id="UP001374535"/>
    </source>
</evidence>
<dbReference type="AlphaFoldDB" id="A0AAQ3MT28"/>